<accession>A0ABW2KWV0</accession>
<keyword evidence="2" id="KW-0540">Nuclease</keyword>
<protein>
    <submittedName>
        <fullName evidence="2">3'-5' exonuclease</fullName>
        <ecNumber evidence="2">3.1.-.-</ecNumber>
    </submittedName>
</protein>
<sequence length="215" mass="22992">MPAPPPLVAIDFETANEQRASACSIGLCRVENGQVVRTAEYLIRPPELRFTPFTIAIHGIRPEDVADAPEFPDVWDALRPDLEGAVLLAHNASFDMGVLCAMLGTYGLAVPVHGYLCTLVAARRAWPDLEKHRLNHLARQFGIELEHHRAGSDARACAGIALRAMADCGAADPAELAAVLGIGLGALGPDAHQPCRALPRRAQPAARPVRTAVTH</sequence>
<name>A0ABW2KWV0_9PROT</name>
<evidence type="ECO:0000313" key="3">
    <source>
        <dbReference type="Proteomes" id="UP001596456"/>
    </source>
</evidence>
<dbReference type="EC" id="3.1.-.-" evidence="2"/>
<feature type="domain" description="Exonuclease" evidence="1">
    <location>
        <begin position="6"/>
        <end position="170"/>
    </location>
</feature>
<dbReference type="Proteomes" id="UP001596456">
    <property type="component" value="Unassembled WGS sequence"/>
</dbReference>
<comment type="caution">
    <text evidence="2">The sequence shown here is derived from an EMBL/GenBank/DDBJ whole genome shotgun (WGS) entry which is preliminary data.</text>
</comment>
<dbReference type="CDD" id="cd06130">
    <property type="entry name" value="DNA_pol_III_epsilon_like"/>
    <property type="match status" value="1"/>
</dbReference>
<gene>
    <name evidence="2" type="ORF">ACFQPS_14730</name>
</gene>
<dbReference type="InterPro" id="IPR036397">
    <property type="entry name" value="RNaseH_sf"/>
</dbReference>
<organism evidence="2 3">
    <name type="scientific">Rhodocista pekingensis</name>
    <dbReference type="NCBI Taxonomy" id="201185"/>
    <lineage>
        <taxon>Bacteria</taxon>
        <taxon>Pseudomonadati</taxon>
        <taxon>Pseudomonadota</taxon>
        <taxon>Alphaproteobacteria</taxon>
        <taxon>Rhodospirillales</taxon>
        <taxon>Azospirillaceae</taxon>
        <taxon>Rhodocista</taxon>
    </lineage>
</organism>
<dbReference type="SMART" id="SM00479">
    <property type="entry name" value="EXOIII"/>
    <property type="match status" value="1"/>
</dbReference>
<evidence type="ECO:0000259" key="1">
    <source>
        <dbReference type="SMART" id="SM00479"/>
    </source>
</evidence>
<keyword evidence="2" id="KW-0269">Exonuclease</keyword>
<dbReference type="PANTHER" id="PTHR30231">
    <property type="entry name" value="DNA POLYMERASE III SUBUNIT EPSILON"/>
    <property type="match status" value="1"/>
</dbReference>
<dbReference type="InterPro" id="IPR013520">
    <property type="entry name" value="Ribonucl_H"/>
</dbReference>
<keyword evidence="2" id="KW-0378">Hydrolase</keyword>
<dbReference type="EMBL" id="JBHTCM010000015">
    <property type="protein sequence ID" value="MFC7334422.1"/>
    <property type="molecule type" value="Genomic_DNA"/>
</dbReference>
<dbReference type="Gene3D" id="3.30.420.10">
    <property type="entry name" value="Ribonuclease H-like superfamily/Ribonuclease H"/>
    <property type="match status" value="1"/>
</dbReference>
<reference evidence="3" key="1">
    <citation type="journal article" date="2019" name="Int. J. Syst. Evol. Microbiol.">
        <title>The Global Catalogue of Microorganisms (GCM) 10K type strain sequencing project: providing services to taxonomists for standard genome sequencing and annotation.</title>
        <authorList>
            <consortium name="The Broad Institute Genomics Platform"/>
            <consortium name="The Broad Institute Genome Sequencing Center for Infectious Disease"/>
            <person name="Wu L."/>
            <person name="Ma J."/>
        </authorList>
    </citation>
    <scope>NUCLEOTIDE SEQUENCE [LARGE SCALE GENOMIC DNA]</scope>
    <source>
        <strain evidence="3">CGMCC 1.16275</strain>
    </source>
</reference>
<evidence type="ECO:0000313" key="2">
    <source>
        <dbReference type="EMBL" id="MFC7334422.1"/>
    </source>
</evidence>
<dbReference type="GO" id="GO:0004527">
    <property type="term" value="F:exonuclease activity"/>
    <property type="evidence" value="ECO:0007669"/>
    <property type="project" value="UniProtKB-KW"/>
</dbReference>
<dbReference type="PANTHER" id="PTHR30231:SF42">
    <property type="entry name" value="EXONUCLEASE"/>
    <property type="match status" value="1"/>
</dbReference>
<dbReference type="SUPFAM" id="SSF53098">
    <property type="entry name" value="Ribonuclease H-like"/>
    <property type="match status" value="1"/>
</dbReference>
<dbReference type="InterPro" id="IPR012337">
    <property type="entry name" value="RNaseH-like_sf"/>
</dbReference>
<keyword evidence="3" id="KW-1185">Reference proteome</keyword>
<dbReference type="RefSeq" id="WP_377359980.1">
    <property type="nucleotide sequence ID" value="NZ_JBHTCM010000015.1"/>
</dbReference>
<proteinExistence type="predicted"/>
<dbReference type="Pfam" id="PF00929">
    <property type="entry name" value="RNase_T"/>
    <property type="match status" value="1"/>
</dbReference>